<evidence type="ECO:0000313" key="2">
    <source>
        <dbReference type="Proteomes" id="UP000295388"/>
    </source>
</evidence>
<reference evidence="1 2" key="1">
    <citation type="submission" date="2019-03" db="EMBL/GenBank/DDBJ databases">
        <title>Genomic Encyclopedia of Type Strains, Phase III (KMG-III): the genomes of soil and plant-associated and newly described type strains.</title>
        <authorList>
            <person name="Whitman W."/>
        </authorList>
    </citation>
    <scope>NUCLEOTIDE SEQUENCE [LARGE SCALE GENOMIC DNA]</scope>
    <source>
        <strain evidence="1 2">VKM Ac-2527</strain>
    </source>
</reference>
<evidence type="ECO:0000313" key="1">
    <source>
        <dbReference type="EMBL" id="TDO45878.1"/>
    </source>
</evidence>
<dbReference type="AlphaFoldDB" id="A0A4V3C9J3"/>
<gene>
    <name evidence="1" type="ORF">EV643_112207</name>
</gene>
<comment type="caution">
    <text evidence="1">The sequence shown here is derived from an EMBL/GenBank/DDBJ whole genome shotgun (WGS) entry which is preliminary data.</text>
</comment>
<proteinExistence type="predicted"/>
<keyword evidence="2" id="KW-1185">Reference proteome</keyword>
<accession>A0A4V3C9J3</accession>
<dbReference type="EMBL" id="SNWQ01000012">
    <property type="protein sequence ID" value="TDO45878.1"/>
    <property type="molecule type" value="Genomic_DNA"/>
</dbReference>
<dbReference type="Proteomes" id="UP000295388">
    <property type="component" value="Unassembled WGS sequence"/>
</dbReference>
<protein>
    <submittedName>
        <fullName evidence="1">Uncharacterized protein</fullName>
    </submittedName>
</protein>
<dbReference type="OrthoDB" id="3828994at2"/>
<sequence>MPLFATRRDLDAWADSLGVANDDEAVGVLQRLLGRLLDGQDRVRSAARALSGAPGKELQTELSKALGRIDLSVVAVEDALRGFRIHERR</sequence>
<name>A0A4V3C9J3_9ACTN</name>
<organism evidence="1 2">
    <name type="scientific">Kribbella caucasensis</name>
    <dbReference type="NCBI Taxonomy" id="2512215"/>
    <lineage>
        <taxon>Bacteria</taxon>
        <taxon>Bacillati</taxon>
        <taxon>Actinomycetota</taxon>
        <taxon>Actinomycetes</taxon>
        <taxon>Propionibacteriales</taxon>
        <taxon>Kribbellaceae</taxon>
        <taxon>Kribbella</taxon>
    </lineage>
</organism>
<dbReference type="RefSeq" id="WP_133802488.1">
    <property type="nucleotide sequence ID" value="NZ_SNWQ01000012.1"/>
</dbReference>